<comment type="caution">
    <text evidence="2">The sequence shown here is derived from an EMBL/GenBank/DDBJ whole genome shotgun (WGS) entry which is preliminary data.</text>
</comment>
<protein>
    <submittedName>
        <fullName evidence="2">Uncharacterized protein</fullName>
    </submittedName>
</protein>
<organism evidence="2 3">
    <name type="scientific">Puccinia striiformis</name>
    <dbReference type="NCBI Taxonomy" id="27350"/>
    <lineage>
        <taxon>Eukaryota</taxon>
        <taxon>Fungi</taxon>
        <taxon>Dikarya</taxon>
        <taxon>Basidiomycota</taxon>
        <taxon>Pucciniomycotina</taxon>
        <taxon>Pucciniomycetes</taxon>
        <taxon>Pucciniales</taxon>
        <taxon>Pucciniaceae</taxon>
        <taxon>Puccinia</taxon>
    </lineage>
</organism>
<dbReference type="Proteomes" id="UP000239156">
    <property type="component" value="Unassembled WGS sequence"/>
</dbReference>
<keyword evidence="1" id="KW-0472">Membrane</keyword>
<name>A0A2S4UE81_9BASI</name>
<gene>
    <name evidence="2" type="ORF">PSTT_16164</name>
</gene>
<reference evidence="2" key="1">
    <citation type="submission" date="2017-12" db="EMBL/GenBank/DDBJ databases">
        <title>Gene loss provides genomic basis for host adaptation in cereal stripe rust fungi.</title>
        <authorList>
            <person name="Xia C."/>
        </authorList>
    </citation>
    <scope>NUCLEOTIDE SEQUENCE [LARGE SCALE GENOMIC DNA]</scope>
    <source>
        <strain evidence="2">93-210</strain>
    </source>
</reference>
<accession>A0A2S4UE81</accession>
<dbReference type="VEuPathDB" id="FungiDB:PSTT_16164"/>
<evidence type="ECO:0000313" key="3">
    <source>
        <dbReference type="Proteomes" id="UP000239156"/>
    </source>
</evidence>
<feature type="transmembrane region" description="Helical" evidence="1">
    <location>
        <begin position="85"/>
        <end position="115"/>
    </location>
</feature>
<keyword evidence="1" id="KW-0812">Transmembrane</keyword>
<dbReference type="VEuPathDB" id="FungiDB:PSHT_12498"/>
<dbReference type="EMBL" id="PKSL01000336">
    <property type="protein sequence ID" value="POV95598.1"/>
    <property type="molecule type" value="Genomic_DNA"/>
</dbReference>
<keyword evidence="1" id="KW-1133">Transmembrane helix</keyword>
<evidence type="ECO:0000313" key="2">
    <source>
        <dbReference type="EMBL" id="POV95598.1"/>
    </source>
</evidence>
<evidence type="ECO:0000256" key="1">
    <source>
        <dbReference type="SAM" id="Phobius"/>
    </source>
</evidence>
<proteinExistence type="predicted"/>
<sequence length="127" mass="14304">MWTLCLGQVSITKVNNGEDLKPRLVIFTTFPAPPETSWTREGRMVIKKRGLLESISENRCTPVTAEGLPGPNTGVFWRYNFLSDYLIVGVLVMLLLFIPPIILCSYSSFLLSYLAHPLFNLSNLLKV</sequence>
<dbReference type="AlphaFoldDB" id="A0A2S4UE81"/>
<keyword evidence="3" id="KW-1185">Reference proteome</keyword>